<dbReference type="SUPFAM" id="SSF52788">
    <property type="entry name" value="Phosphotyrosine protein phosphatases I"/>
    <property type="match status" value="1"/>
</dbReference>
<dbReference type="Pfam" id="PF01451">
    <property type="entry name" value="LMWPc"/>
    <property type="match status" value="1"/>
</dbReference>
<comment type="caution">
    <text evidence="2">The sequence shown here is derived from an EMBL/GenBank/DDBJ whole genome shotgun (WGS) entry which is preliminary data.</text>
</comment>
<dbReference type="InterPro" id="IPR036196">
    <property type="entry name" value="Ptyr_pPase_sf"/>
</dbReference>
<accession>A0A2U2RJW3</accession>
<dbReference type="Gene3D" id="3.40.50.2300">
    <property type="match status" value="1"/>
</dbReference>
<evidence type="ECO:0000313" key="3">
    <source>
        <dbReference type="Proteomes" id="UP000245590"/>
    </source>
</evidence>
<dbReference type="InterPro" id="IPR023485">
    <property type="entry name" value="Ptyr_pPase"/>
</dbReference>
<evidence type="ECO:0000313" key="2">
    <source>
        <dbReference type="EMBL" id="PWH06150.1"/>
    </source>
</evidence>
<dbReference type="EMBL" id="QFKX01000003">
    <property type="protein sequence ID" value="PWH06150.1"/>
    <property type="molecule type" value="Genomic_DNA"/>
</dbReference>
<protein>
    <recommendedName>
        <fullName evidence="1">Phosphotyrosine protein phosphatase I domain-containing protein</fullName>
    </recommendedName>
</protein>
<name>A0A2U2RJW3_9MICO</name>
<feature type="domain" description="Phosphotyrosine protein phosphatase I" evidence="1">
    <location>
        <begin position="19"/>
        <end position="203"/>
    </location>
</feature>
<dbReference type="PANTHER" id="PTHR11717:SF31">
    <property type="entry name" value="LOW MOLECULAR WEIGHT PROTEIN-TYROSINE-PHOSPHATASE ETP-RELATED"/>
    <property type="match status" value="1"/>
</dbReference>
<dbReference type="InterPro" id="IPR050438">
    <property type="entry name" value="LMW_PTPase"/>
</dbReference>
<dbReference type="Proteomes" id="UP000245590">
    <property type="component" value="Unassembled WGS sequence"/>
</dbReference>
<dbReference type="GO" id="GO:0004725">
    <property type="term" value="F:protein tyrosine phosphatase activity"/>
    <property type="evidence" value="ECO:0007669"/>
    <property type="project" value="TreeGrafter"/>
</dbReference>
<evidence type="ECO:0000259" key="1">
    <source>
        <dbReference type="SMART" id="SM00226"/>
    </source>
</evidence>
<dbReference type="AlphaFoldDB" id="A0A2U2RJW3"/>
<dbReference type="SMART" id="SM00226">
    <property type="entry name" value="LMWPc"/>
    <property type="match status" value="1"/>
</dbReference>
<proteinExistence type="predicted"/>
<sequence length="211" mass="22413">MNALAQGRRDEDAADDDRFRILVVCTGNVIRSPFAAALMQASFDAHLPGRVEVGSAGTASRRGQPVDGWTREELEGRGLDASAHRSRMLTAPDLRAADLVLGMTEQHTRAALELAPSGLRVTFMLTALQRIVVNCDGIVELDPDDDPTVGPTGRMRSVIRAADRCRELGAGARAVQDPRGLGIEVHREAIAQVDAAAAAIVTALLSAKGRS</sequence>
<gene>
    <name evidence="2" type="ORF">DEO23_10110</name>
</gene>
<keyword evidence="3" id="KW-1185">Reference proteome</keyword>
<dbReference type="OrthoDB" id="9784339at2"/>
<reference evidence="2 3" key="1">
    <citation type="submission" date="2018-05" db="EMBL/GenBank/DDBJ databases">
        <title>Brachybacterium sp. M1HQ-2T, whole genome shotgun sequence.</title>
        <authorList>
            <person name="Tuo L."/>
        </authorList>
    </citation>
    <scope>NUCLEOTIDE SEQUENCE [LARGE SCALE GENOMIC DNA]</scope>
    <source>
        <strain evidence="2 3">M1HQ-2</strain>
    </source>
</reference>
<organism evidence="2 3">
    <name type="scientific">Brachybacterium endophyticum</name>
    <dbReference type="NCBI Taxonomy" id="2182385"/>
    <lineage>
        <taxon>Bacteria</taxon>
        <taxon>Bacillati</taxon>
        <taxon>Actinomycetota</taxon>
        <taxon>Actinomycetes</taxon>
        <taxon>Micrococcales</taxon>
        <taxon>Dermabacteraceae</taxon>
        <taxon>Brachybacterium</taxon>
    </lineage>
</organism>
<dbReference type="RefSeq" id="WP_109275897.1">
    <property type="nucleotide sequence ID" value="NZ_QFKX01000003.1"/>
</dbReference>
<dbReference type="PANTHER" id="PTHR11717">
    <property type="entry name" value="LOW MOLECULAR WEIGHT PROTEIN TYROSINE PHOSPHATASE"/>
    <property type="match status" value="1"/>
</dbReference>